<dbReference type="OrthoDB" id="3169239at2"/>
<keyword evidence="8" id="KW-0408">Iron</keyword>
<dbReference type="CDD" id="cd04734">
    <property type="entry name" value="OYE_like_3_FMN"/>
    <property type="match status" value="1"/>
</dbReference>
<comment type="cofactor">
    <cofactor evidence="2">
        <name>[4Fe-4S] cluster</name>
        <dbReference type="ChEBI" id="CHEBI:49883"/>
    </cofactor>
</comment>
<dbReference type="SUPFAM" id="SSF51395">
    <property type="entry name" value="FMN-linked oxidoreductases"/>
    <property type="match status" value="1"/>
</dbReference>
<sequence length="663" mass="70479">MTTAPAPTDFPTLFSPLSLGSMTLKNRIFSSAHDTVMVHDGQVTDRLIAYHRARAEGGVGLIITQVAGIHESARYTSHVLMVTDDSAIPGYTRLADAVHAHGCKIISQIFHPGREIMESSDGALPVALAPSAVPNERFHVMPRAIAQDEIDEIVRGYADGAVRLARAGFDGVEIVASHGYLPAQFLNPALNRRTDAYGGDLTSRMRFLGEVVSTVRAAVGEGFVVGVRISASDNSFDGVSEDEVVEICRRLDAVGGLDYFNVTQGTSATLAGSTHIVPPMSHEAAYTAPSAARIRAAVSVPVLVAGRINQPHEAEAILSSGSADACAMTRALICDPEMPQKSQDQRVDDIRACIACNQACIGHFHLGYPISCIQRPETGRELDYGTLKPADTSRYVIVVGGGPAGMKAASIAAQRGHRVVLYEAGGRVGGQVLLAEKLPGRSEFGGAATNLEHELKRFGVTVKTRVSVDVDLLVQEQPDVVIVATGASPYRPDMLELDDAMPVVTAWDVITTNAAVLPKGHIVVADWRCDWGGLGVAELIARSGGRKVTLCVNGYSAGETLQQYTRNSMLASALRARVTIVPNARLYGADDDTVYLQNTLTSEPVLIEDASGLVLNLGHAQNDSLLAELRAKAAFEVHGVGDCLSPRTVEEATLDALRVAAEI</sequence>
<keyword evidence="13" id="KW-1185">Reference proteome</keyword>
<comment type="cofactor">
    <cofactor evidence="1">
        <name>FMN</name>
        <dbReference type="ChEBI" id="CHEBI:58210"/>
    </cofactor>
</comment>
<evidence type="ECO:0000256" key="7">
    <source>
        <dbReference type="ARBA" id="ARBA00023002"/>
    </source>
</evidence>
<evidence type="ECO:0000256" key="1">
    <source>
        <dbReference type="ARBA" id="ARBA00001917"/>
    </source>
</evidence>
<evidence type="ECO:0000259" key="10">
    <source>
        <dbReference type="Pfam" id="PF00724"/>
    </source>
</evidence>
<dbReference type="GO" id="GO:0051536">
    <property type="term" value="F:iron-sulfur cluster binding"/>
    <property type="evidence" value="ECO:0007669"/>
    <property type="project" value="UniProtKB-KW"/>
</dbReference>
<dbReference type="Pfam" id="PF00724">
    <property type="entry name" value="Oxidored_FMN"/>
    <property type="match status" value="1"/>
</dbReference>
<evidence type="ECO:0000313" key="13">
    <source>
        <dbReference type="Proteomes" id="UP000062973"/>
    </source>
</evidence>
<dbReference type="eggNOG" id="COG0446">
    <property type="taxonomic scope" value="Bacteria"/>
</dbReference>
<dbReference type="HOGENOM" id="CLU_012153_1_2_11"/>
<accession>A0A076N4D6</accession>
<organism evidence="12 13">
    <name type="scientific">Amycolatopsis methanolica 239</name>
    <dbReference type="NCBI Taxonomy" id="1068978"/>
    <lineage>
        <taxon>Bacteria</taxon>
        <taxon>Bacillati</taxon>
        <taxon>Actinomycetota</taxon>
        <taxon>Actinomycetes</taxon>
        <taxon>Pseudonocardiales</taxon>
        <taxon>Pseudonocardiaceae</taxon>
        <taxon>Amycolatopsis</taxon>
        <taxon>Amycolatopsis methanolica group</taxon>
    </lineage>
</organism>
<evidence type="ECO:0000256" key="3">
    <source>
        <dbReference type="ARBA" id="ARBA00011048"/>
    </source>
</evidence>
<dbReference type="PRINTS" id="PR00368">
    <property type="entry name" value="FADPNR"/>
</dbReference>
<dbReference type="GO" id="GO:0010181">
    <property type="term" value="F:FMN binding"/>
    <property type="evidence" value="ECO:0007669"/>
    <property type="project" value="InterPro"/>
</dbReference>
<dbReference type="Pfam" id="PF07992">
    <property type="entry name" value="Pyr_redox_2"/>
    <property type="match status" value="1"/>
</dbReference>
<dbReference type="GO" id="GO:0008670">
    <property type="term" value="F:2,4-dienoyl-CoA reductase (NADPH) activity"/>
    <property type="evidence" value="ECO:0007669"/>
    <property type="project" value="TreeGrafter"/>
</dbReference>
<dbReference type="eggNOG" id="COG1902">
    <property type="taxonomic scope" value="Bacteria"/>
</dbReference>
<dbReference type="InterPro" id="IPR023753">
    <property type="entry name" value="FAD/NAD-binding_dom"/>
</dbReference>
<dbReference type="RefSeq" id="WP_017984957.1">
    <property type="nucleotide sequence ID" value="NZ_AQUL01000001.1"/>
</dbReference>
<protein>
    <submittedName>
        <fullName evidence="12">NADH:flavin oxidoreductase/NADH oxidase</fullName>
    </submittedName>
</protein>
<proteinExistence type="inferred from homology"/>
<evidence type="ECO:0000259" key="11">
    <source>
        <dbReference type="Pfam" id="PF07992"/>
    </source>
</evidence>
<dbReference type="AlphaFoldDB" id="A0A076N4D6"/>
<evidence type="ECO:0000256" key="4">
    <source>
        <dbReference type="ARBA" id="ARBA00022630"/>
    </source>
</evidence>
<dbReference type="PATRIC" id="fig|1068978.7.peg.6475"/>
<dbReference type="PANTHER" id="PTHR42917">
    <property type="entry name" value="2,4-DIENOYL-COA REDUCTASE"/>
    <property type="match status" value="1"/>
</dbReference>
<evidence type="ECO:0000256" key="9">
    <source>
        <dbReference type="ARBA" id="ARBA00023014"/>
    </source>
</evidence>
<dbReference type="EMBL" id="CP009110">
    <property type="protein sequence ID" value="AIJ26121.1"/>
    <property type="molecule type" value="Genomic_DNA"/>
</dbReference>
<name>A0A076N4D6_AMYME</name>
<evidence type="ECO:0000256" key="8">
    <source>
        <dbReference type="ARBA" id="ARBA00023004"/>
    </source>
</evidence>
<dbReference type="GO" id="GO:0033543">
    <property type="term" value="P:fatty acid beta-oxidation, unsaturated, even number, reductase/isomerase pathway"/>
    <property type="evidence" value="ECO:0007669"/>
    <property type="project" value="TreeGrafter"/>
</dbReference>
<dbReference type="InterPro" id="IPR013785">
    <property type="entry name" value="Aldolase_TIM"/>
</dbReference>
<dbReference type="Proteomes" id="UP000062973">
    <property type="component" value="Chromosome"/>
</dbReference>
<feature type="domain" description="NADH:flavin oxidoreductase/NADH oxidase N-terminal" evidence="10">
    <location>
        <begin position="13"/>
        <end position="348"/>
    </location>
</feature>
<dbReference type="PANTHER" id="PTHR42917:SF2">
    <property type="entry name" value="2,4-DIENOYL-COA REDUCTASE [(2E)-ENOYL-COA-PRODUCING]"/>
    <property type="match status" value="1"/>
</dbReference>
<keyword evidence="5" id="KW-0288">FMN</keyword>
<keyword evidence="6" id="KW-0479">Metal-binding</keyword>
<dbReference type="SUPFAM" id="SSF51905">
    <property type="entry name" value="FAD/NAD(P)-binding domain"/>
    <property type="match status" value="1"/>
</dbReference>
<dbReference type="STRING" id="1068978.AMETH_6029"/>
<evidence type="ECO:0000256" key="5">
    <source>
        <dbReference type="ARBA" id="ARBA00022643"/>
    </source>
</evidence>
<keyword evidence="7" id="KW-0560">Oxidoreductase</keyword>
<dbReference type="SUPFAM" id="SSF51971">
    <property type="entry name" value="Nucleotide-binding domain"/>
    <property type="match status" value="1"/>
</dbReference>
<dbReference type="GO" id="GO:0046872">
    <property type="term" value="F:metal ion binding"/>
    <property type="evidence" value="ECO:0007669"/>
    <property type="project" value="UniProtKB-KW"/>
</dbReference>
<evidence type="ECO:0000256" key="6">
    <source>
        <dbReference type="ARBA" id="ARBA00022723"/>
    </source>
</evidence>
<evidence type="ECO:0000256" key="2">
    <source>
        <dbReference type="ARBA" id="ARBA00001966"/>
    </source>
</evidence>
<dbReference type="InterPro" id="IPR036188">
    <property type="entry name" value="FAD/NAD-bd_sf"/>
</dbReference>
<keyword evidence="9" id="KW-0411">Iron-sulfur</keyword>
<evidence type="ECO:0000313" key="12">
    <source>
        <dbReference type="EMBL" id="AIJ26121.1"/>
    </source>
</evidence>
<dbReference type="InterPro" id="IPR001155">
    <property type="entry name" value="OxRdtase_FMN_N"/>
</dbReference>
<gene>
    <name evidence="12" type="primary">stcD</name>
    <name evidence="12" type="ORF">AMETH_6029</name>
</gene>
<dbReference type="Gene3D" id="3.20.20.70">
    <property type="entry name" value="Aldolase class I"/>
    <property type="match status" value="1"/>
</dbReference>
<comment type="similarity">
    <text evidence="3">In the N-terminal section; belongs to the NADH:flavin oxidoreductase/NADH oxidase family.</text>
</comment>
<feature type="domain" description="FAD/NAD(P)-binding" evidence="11">
    <location>
        <begin position="396"/>
        <end position="626"/>
    </location>
</feature>
<dbReference type="InterPro" id="IPR051793">
    <property type="entry name" value="NADH:flavin_oxidoreductase"/>
</dbReference>
<dbReference type="KEGG" id="amq:AMETH_6029"/>
<keyword evidence="4" id="KW-0285">Flavoprotein</keyword>
<reference evidence="12 13" key="1">
    <citation type="submission" date="2014-07" db="EMBL/GenBank/DDBJ databases">
        <title>Whole Genome Sequence of the Amycolatopsis methanolica 239.</title>
        <authorList>
            <person name="Tang B."/>
        </authorList>
    </citation>
    <scope>NUCLEOTIDE SEQUENCE [LARGE SCALE GENOMIC DNA]</scope>
    <source>
        <strain evidence="12 13">239</strain>
    </source>
</reference>
<dbReference type="Gene3D" id="3.40.50.720">
    <property type="entry name" value="NAD(P)-binding Rossmann-like Domain"/>
    <property type="match status" value="1"/>
</dbReference>
<dbReference type="Gene3D" id="3.50.50.60">
    <property type="entry name" value="FAD/NAD(P)-binding domain"/>
    <property type="match status" value="1"/>
</dbReference>